<evidence type="ECO:0000256" key="5">
    <source>
        <dbReference type="ARBA" id="ARBA00023136"/>
    </source>
</evidence>
<keyword evidence="5 6" id="KW-0472">Membrane</keyword>
<proteinExistence type="inferred from homology"/>
<dbReference type="AlphaFoldDB" id="L1J332"/>
<feature type="transmembrane region" description="Helical" evidence="6">
    <location>
        <begin position="58"/>
        <end position="79"/>
    </location>
</feature>
<keyword evidence="3 6" id="KW-0812">Transmembrane</keyword>
<dbReference type="KEGG" id="gtt:GUITHDRAFT_153518"/>
<dbReference type="InterPro" id="IPR003377">
    <property type="entry name" value="Cornichon"/>
</dbReference>
<dbReference type="GO" id="GO:0016192">
    <property type="term" value="P:vesicle-mediated transport"/>
    <property type="evidence" value="ECO:0007669"/>
    <property type="project" value="InterPro"/>
</dbReference>
<evidence type="ECO:0000313" key="8">
    <source>
        <dbReference type="EnsemblProtists" id="EKX42717"/>
    </source>
</evidence>
<dbReference type="GO" id="GO:0016020">
    <property type="term" value="C:membrane"/>
    <property type="evidence" value="ECO:0007669"/>
    <property type="project" value="UniProtKB-SubCell"/>
</dbReference>
<keyword evidence="4 6" id="KW-1133">Transmembrane helix</keyword>
<dbReference type="EMBL" id="JH993015">
    <property type="protein sequence ID" value="EKX42717.1"/>
    <property type="molecule type" value="Genomic_DNA"/>
</dbReference>
<dbReference type="Proteomes" id="UP000011087">
    <property type="component" value="Unassembled WGS sequence"/>
</dbReference>
<evidence type="ECO:0000256" key="2">
    <source>
        <dbReference type="ARBA" id="ARBA00010095"/>
    </source>
</evidence>
<evidence type="ECO:0000256" key="1">
    <source>
        <dbReference type="ARBA" id="ARBA00004141"/>
    </source>
</evidence>
<dbReference type="PANTHER" id="PTHR12290">
    <property type="entry name" value="CORNICHON-RELATED"/>
    <property type="match status" value="1"/>
</dbReference>
<evidence type="ECO:0000313" key="9">
    <source>
        <dbReference type="Proteomes" id="UP000011087"/>
    </source>
</evidence>
<name>L1J332_GUITC</name>
<comment type="subcellular location">
    <subcellularLocation>
        <location evidence="1">Membrane</location>
        <topology evidence="1">Multi-pass membrane protein</topology>
    </subcellularLocation>
</comment>
<keyword evidence="9" id="KW-1185">Reference proteome</keyword>
<evidence type="ECO:0000256" key="6">
    <source>
        <dbReference type="SAM" id="Phobius"/>
    </source>
</evidence>
<evidence type="ECO:0000256" key="3">
    <source>
        <dbReference type="ARBA" id="ARBA00022692"/>
    </source>
</evidence>
<comment type="similarity">
    <text evidence="2">Belongs to the cornichon family.</text>
</comment>
<dbReference type="EnsemblProtists" id="EKX42717">
    <property type="protein sequence ID" value="EKX42717"/>
    <property type="gene ID" value="GUITHDRAFT_153518"/>
</dbReference>
<dbReference type="PaxDb" id="55529-EKX42717"/>
<dbReference type="RefSeq" id="XP_005829697.1">
    <property type="nucleotide sequence ID" value="XM_005829640.1"/>
</dbReference>
<evidence type="ECO:0000256" key="4">
    <source>
        <dbReference type="ARBA" id="ARBA00022989"/>
    </source>
</evidence>
<dbReference type="GeneID" id="17299388"/>
<dbReference type="eggNOG" id="KOG2729">
    <property type="taxonomic scope" value="Eukaryota"/>
</dbReference>
<dbReference type="STRING" id="905079.L1J332"/>
<dbReference type="Pfam" id="PF03311">
    <property type="entry name" value="Cornichon"/>
    <property type="match status" value="1"/>
</dbReference>
<gene>
    <name evidence="7" type="ORF">GUITHDRAFT_153518</name>
</gene>
<sequence length="147" mass="17120">MVFLSSWDAWAKLITFVCNVSQILLQSWKQLKVAELEGDFLNPTDFARDMNRIYPMELMVLGASMLWLMLDWQWVLLLLNVPYLAYQLSNYTAGKWRVDASRVFHADFKSSIKKSILLGIFYHAAWFVVYLTMLILSIINASKMKAK</sequence>
<organism evidence="7">
    <name type="scientific">Guillardia theta (strain CCMP2712)</name>
    <name type="common">Cryptophyte</name>
    <dbReference type="NCBI Taxonomy" id="905079"/>
    <lineage>
        <taxon>Eukaryota</taxon>
        <taxon>Cryptophyceae</taxon>
        <taxon>Pyrenomonadales</taxon>
        <taxon>Geminigeraceae</taxon>
        <taxon>Guillardia</taxon>
    </lineage>
</organism>
<reference evidence="8" key="3">
    <citation type="submission" date="2015-06" db="UniProtKB">
        <authorList>
            <consortium name="EnsemblProtists"/>
        </authorList>
    </citation>
    <scope>IDENTIFICATION</scope>
</reference>
<evidence type="ECO:0000313" key="7">
    <source>
        <dbReference type="EMBL" id="EKX42717.1"/>
    </source>
</evidence>
<protein>
    <recommendedName>
        <fullName evidence="10">Cornichon family protein</fullName>
    </recommendedName>
</protein>
<reference evidence="9" key="2">
    <citation type="submission" date="2012-11" db="EMBL/GenBank/DDBJ databases">
        <authorList>
            <person name="Kuo A."/>
            <person name="Curtis B.A."/>
            <person name="Tanifuji G."/>
            <person name="Burki F."/>
            <person name="Gruber A."/>
            <person name="Irimia M."/>
            <person name="Maruyama S."/>
            <person name="Arias M.C."/>
            <person name="Ball S.G."/>
            <person name="Gile G.H."/>
            <person name="Hirakawa Y."/>
            <person name="Hopkins J.F."/>
            <person name="Rensing S.A."/>
            <person name="Schmutz J."/>
            <person name="Symeonidi A."/>
            <person name="Elias M."/>
            <person name="Eveleigh R.J."/>
            <person name="Herman E.K."/>
            <person name="Klute M.J."/>
            <person name="Nakayama T."/>
            <person name="Obornik M."/>
            <person name="Reyes-Prieto A."/>
            <person name="Armbrust E.V."/>
            <person name="Aves S.J."/>
            <person name="Beiko R.G."/>
            <person name="Coutinho P."/>
            <person name="Dacks J.B."/>
            <person name="Durnford D.G."/>
            <person name="Fast N.M."/>
            <person name="Green B.R."/>
            <person name="Grisdale C."/>
            <person name="Hempe F."/>
            <person name="Henrissat B."/>
            <person name="Hoppner M.P."/>
            <person name="Ishida K.-I."/>
            <person name="Kim E."/>
            <person name="Koreny L."/>
            <person name="Kroth P.G."/>
            <person name="Liu Y."/>
            <person name="Malik S.-B."/>
            <person name="Maier U.G."/>
            <person name="McRose D."/>
            <person name="Mock T."/>
            <person name="Neilson J.A."/>
            <person name="Onodera N.T."/>
            <person name="Poole A.M."/>
            <person name="Pritham E.J."/>
            <person name="Richards T.A."/>
            <person name="Rocap G."/>
            <person name="Roy S.W."/>
            <person name="Sarai C."/>
            <person name="Schaack S."/>
            <person name="Shirato S."/>
            <person name="Slamovits C.H."/>
            <person name="Spencer D.F."/>
            <person name="Suzuki S."/>
            <person name="Worden A.Z."/>
            <person name="Zauner S."/>
            <person name="Barry K."/>
            <person name="Bell C."/>
            <person name="Bharti A.K."/>
            <person name="Crow J.A."/>
            <person name="Grimwood J."/>
            <person name="Kramer R."/>
            <person name="Lindquist E."/>
            <person name="Lucas S."/>
            <person name="Salamov A."/>
            <person name="McFadden G.I."/>
            <person name="Lane C.E."/>
            <person name="Keeling P.J."/>
            <person name="Gray M.W."/>
            <person name="Grigoriev I.V."/>
            <person name="Archibald J.M."/>
        </authorList>
    </citation>
    <scope>NUCLEOTIDE SEQUENCE</scope>
    <source>
        <strain evidence="9">CCMP2712</strain>
    </source>
</reference>
<dbReference type="SMART" id="SM01398">
    <property type="entry name" value="Cornichon"/>
    <property type="match status" value="1"/>
</dbReference>
<feature type="transmembrane region" description="Helical" evidence="6">
    <location>
        <begin position="116"/>
        <end position="139"/>
    </location>
</feature>
<dbReference type="OMA" id="CNTANQA"/>
<reference evidence="7 9" key="1">
    <citation type="journal article" date="2012" name="Nature">
        <title>Algal genomes reveal evolutionary mosaicism and the fate of nucleomorphs.</title>
        <authorList>
            <consortium name="DOE Joint Genome Institute"/>
            <person name="Curtis B.A."/>
            <person name="Tanifuji G."/>
            <person name="Burki F."/>
            <person name="Gruber A."/>
            <person name="Irimia M."/>
            <person name="Maruyama S."/>
            <person name="Arias M.C."/>
            <person name="Ball S.G."/>
            <person name="Gile G.H."/>
            <person name="Hirakawa Y."/>
            <person name="Hopkins J.F."/>
            <person name="Kuo A."/>
            <person name="Rensing S.A."/>
            <person name="Schmutz J."/>
            <person name="Symeonidi A."/>
            <person name="Elias M."/>
            <person name="Eveleigh R.J."/>
            <person name="Herman E.K."/>
            <person name="Klute M.J."/>
            <person name="Nakayama T."/>
            <person name="Obornik M."/>
            <person name="Reyes-Prieto A."/>
            <person name="Armbrust E.V."/>
            <person name="Aves S.J."/>
            <person name="Beiko R.G."/>
            <person name="Coutinho P."/>
            <person name="Dacks J.B."/>
            <person name="Durnford D.G."/>
            <person name="Fast N.M."/>
            <person name="Green B.R."/>
            <person name="Grisdale C.J."/>
            <person name="Hempel F."/>
            <person name="Henrissat B."/>
            <person name="Hoppner M.P."/>
            <person name="Ishida K."/>
            <person name="Kim E."/>
            <person name="Koreny L."/>
            <person name="Kroth P.G."/>
            <person name="Liu Y."/>
            <person name="Malik S.B."/>
            <person name="Maier U.G."/>
            <person name="McRose D."/>
            <person name="Mock T."/>
            <person name="Neilson J.A."/>
            <person name="Onodera N.T."/>
            <person name="Poole A.M."/>
            <person name="Pritham E.J."/>
            <person name="Richards T.A."/>
            <person name="Rocap G."/>
            <person name="Roy S.W."/>
            <person name="Sarai C."/>
            <person name="Schaack S."/>
            <person name="Shirato S."/>
            <person name="Slamovits C.H."/>
            <person name="Spencer D.F."/>
            <person name="Suzuki S."/>
            <person name="Worden A.Z."/>
            <person name="Zauner S."/>
            <person name="Barry K."/>
            <person name="Bell C."/>
            <person name="Bharti A.K."/>
            <person name="Crow J.A."/>
            <person name="Grimwood J."/>
            <person name="Kramer R."/>
            <person name="Lindquist E."/>
            <person name="Lucas S."/>
            <person name="Salamov A."/>
            <person name="McFadden G.I."/>
            <person name="Lane C.E."/>
            <person name="Keeling P.J."/>
            <person name="Gray M.W."/>
            <person name="Grigoriev I.V."/>
            <person name="Archibald J.M."/>
        </authorList>
    </citation>
    <scope>NUCLEOTIDE SEQUENCE</scope>
    <source>
        <strain evidence="7 9">CCMP2712</strain>
    </source>
</reference>
<accession>L1J332</accession>
<dbReference type="HOGENOM" id="CLU_1771623_0_0_1"/>
<evidence type="ECO:0008006" key="10">
    <source>
        <dbReference type="Google" id="ProtNLM"/>
    </source>
</evidence>